<dbReference type="GO" id="GO:0071555">
    <property type="term" value="P:cell wall organization"/>
    <property type="evidence" value="ECO:0007669"/>
    <property type="project" value="UniProtKB-KW"/>
</dbReference>
<dbReference type="GO" id="GO:0008360">
    <property type="term" value="P:regulation of cell shape"/>
    <property type="evidence" value="ECO:0007669"/>
    <property type="project" value="UniProtKB-KW"/>
</dbReference>
<feature type="transmembrane region" description="Helical" evidence="14">
    <location>
        <begin position="183"/>
        <end position="205"/>
    </location>
</feature>
<accession>A0A2A2I668</accession>
<dbReference type="RefSeq" id="WP_095610072.1">
    <property type="nucleotide sequence ID" value="NZ_NMPM01000013.1"/>
</dbReference>
<dbReference type="HAMAP" id="MF_01006">
    <property type="entry name" value="Undec_diphosphatase"/>
    <property type="match status" value="1"/>
</dbReference>
<evidence type="ECO:0000313" key="15">
    <source>
        <dbReference type="EMBL" id="PAV26878.1"/>
    </source>
</evidence>
<keyword evidence="14" id="KW-0961">Cell wall biogenesis/degradation</keyword>
<keyword evidence="8 14" id="KW-1133">Transmembrane helix</keyword>
<comment type="function">
    <text evidence="14">Catalyzes the dephosphorylation of undecaprenyl diphosphate (UPP). Confers resistance to bacitracin.</text>
</comment>
<feature type="transmembrane region" description="Helical" evidence="14">
    <location>
        <begin position="40"/>
        <end position="59"/>
    </location>
</feature>
<organism evidence="15 17">
    <name type="scientific">Tamilnaduibacter salinus</name>
    <dbReference type="NCBI Taxonomy" id="1484056"/>
    <lineage>
        <taxon>Bacteria</taxon>
        <taxon>Pseudomonadati</taxon>
        <taxon>Pseudomonadota</taxon>
        <taxon>Gammaproteobacteria</taxon>
        <taxon>Pseudomonadales</taxon>
        <taxon>Marinobacteraceae</taxon>
        <taxon>Tamilnaduibacter</taxon>
    </lineage>
</organism>
<evidence type="ECO:0000256" key="13">
    <source>
        <dbReference type="ARBA" id="ARBA00047594"/>
    </source>
</evidence>
<keyword evidence="10 14" id="KW-0046">Antibiotic resistance</keyword>
<comment type="caution">
    <text evidence="15">The sequence shown here is derived from an EMBL/GenBank/DDBJ whole genome shotgun (WGS) entry which is preliminary data.</text>
</comment>
<dbReference type="PANTHER" id="PTHR30622:SF4">
    <property type="entry name" value="UNDECAPRENYL-DIPHOSPHATASE"/>
    <property type="match status" value="1"/>
</dbReference>
<evidence type="ECO:0000256" key="7">
    <source>
        <dbReference type="ARBA" id="ARBA00022801"/>
    </source>
</evidence>
<keyword evidence="14" id="KW-0573">Peptidoglycan synthesis</keyword>
<dbReference type="NCBIfam" id="TIGR00753">
    <property type="entry name" value="undec_PP_bacA"/>
    <property type="match status" value="1"/>
</dbReference>
<evidence type="ECO:0000313" key="17">
    <source>
        <dbReference type="Proteomes" id="UP000218332"/>
    </source>
</evidence>
<dbReference type="EC" id="3.6.1.27" evidence="3 14"/>
<evidence type="ECO:0000256" key="2">
    <source>
        <dbReference type="ARBA" id="ARBA00010621"/>
    </source>
</evidence>
<keyword evidence="14" id="KW-0133">Cell shape</keyword>
<evidence type="ECO:0000256" key="1">
    <source>
        <dbReference type="ARBA" id="ARBA00004651"/>
    </source>
</evidence>
<evidence type="ECO:0000256" key="12">
    <source>
        <dbReference type="ARBA" id="ARBA00032932"/>
    </source>
</evidence>
<dbReference type="NCBIfam" id="NF001393">
    <property type="entry name" value="PRK00281.2-4"/>
    <property type="match status" value="1"/>
</dbReference>
<dbReference type="Proteomes" id="UP000245887">
    <property type="component" value="Unassembled WGS sequence"/>
</dbReference>
<gene>
    <name evidence="14" type="primary">uppP</name>
    <name evidence="16" type="ORF">C8D92_103157</name>
    <name evidence="15" type="ORF">CF392_03450</name>
</gene>
<keyword evidence="9 14" id="KW-0472">Membrane</keyword>
<dbReference type="Pfam" id="PF02673">
    <property type="entry name" value="BacA"/>
    <property type="match status" value="1"/>
</dbReference>
<feature type="transmembrane region" description="Helical" evidence="14">
    <location>
        <begin position="217"/>
        <end position="238"/>
    </location>
</feature>
<keyword evidence="6 14" id="KW-0812">Transmembrane</keyword>
<evidence type="ECO:0000256" key="6">
    <source>
        <dbReference type="ARBA" id="ARBA00022692"/>
    </source>
</evidence>
<evidence type="ECO:0000256" key="11">
    <source>
        <dbReference type="ARBA" id="ARBA00032707"/>
    </source>
</evidence>
<keyword evidence="17" id="KW-1185">Reference proteome</keyword>
<reference evidence="16 18" key="2">
    <citation type="submission" date="2018-04" db="EMBL/GenBank/DDBJ databases">
        <title>Genomic Encyclopedia of Type Strains, Phase IV (KMG-IV): sequencing the most valuable type-strain genomes for metagenomic binning, comparative biology and taxonomic classification.</title>
        <authorList>
            <person name="Goeker M."/>
        </authorList>
    </citation>
    <scope>NUCLEOTIDE SEQUENCE [LARGE SCALE GENOMIC DNA]</scope>
    <source>
        <strain evidence="16 18">DSM 28688</strain>
    </source>
</reference>
<dbReference type="GO" id="GO:0009252">
    <property type="term" value="P:peptidoglycan biosynthetic process"/>
    <property type="evidence" value="ECO:0007669"/>
    <property type="project" value="UniProtKB-KW"/>
</dbReference>
<dbReference type="EMBL" id="NMPM01000013">
    <property type="protein sequence ID" value="PAV26878.1"/>
    <property type="molecule type" value="Genomic_DNA"/>
</dbReference>
<evidence type="ECO:0000256" key="3">
    <source>
        <dbReference type="ARBA" id="ARBA00012374"/>
    </source>
</evidence>
<dbReference type="GO" id="GO:0046677">
    <property type="term" value="P:response to antibiotic"/>
    <property type="evidence" value="ECO:0007669"/>
    <property type="project" value="UniProtKB-UniRule"/>
</dbReference>
<protein>
    <recommendedName>
        <fullName evidence="4 14">Undecaprenyl-diphosphatase</fullName>
        <ecNumber evidence="3 14">3.6.1.27</ecNumber>
    </recommendedName>
    <alternativeName>
        <fullName evidence="12 14">Bacitracin resistance protein</fullName>
    </alternativeName>
    <alternativeName>
        <fullName evidence="11 14">Undecaprenyl pyrophosphate phosphatase</fullName>
    </alternativeName>
</protein>
<evidence type="ECO:0000256" key="5">
    <source>
        <dbReference type="ARBA" id="ARBA00022475"/>
    </source>
</evidence>
<feature type="transmembrane region" description="Helical" evidence="14">
    <location>
        <begin position="110"/>
        <end position="131"/>
    </location>
</feature>
<dbReference type="OrthoDB" id="9808289at2"/>
<sequence length="269" mass="28695">MDAIQALILGLLQGITEFLPISSSAHLILVPVLTGWADQGVAFDLAVHLGTLLAVVLYFRQDVTAVTRDGVLSLIRRETVGQSRLAWGLVIGTIPAGLAGLLLLDLIDTTLRSVAVIATTTLVFGLLLGLADRFGARRRSVDEITLADAFWIGIGQAFALVPGTSRSGVTMTVGLMLGLTREAASRFSFLLAIPIIVLAGAVKLVEAFQSAVTPDWSAFLLGSAVSFLMAITTIHFFLKWLNAVGFWPYVVYRILLAGLLYALIIGGVF</sequence>
<evidence type="ECO:0000256" key="9">
    <source>
        <dbReference type="ARBA" id="ARBA00023136"/>
    </source>
</evidence>
<keyword evidence="5 14" id="KW-1003">Cell membrane</keyword>
<comment type="similarity">
    <text evidence="2 14">Belongs to the UppP family.</text>
</comment>
<evidence type="ECO:0000313" key="16">
    <source>
        <dbReference type="EMBL" id="PVY77471.1"/>
    </source>
</evidence>
<evidence type="ECO:0000256" key="8">
    <source>
        <dbReference type="ARBA" id="ARBA00022989"/>
    </source>
</evidence>
<evidence type="ECO:0000256" key="14">
    <source>
        <dbReference type="HAMAP-Rule" id="MF_01006"/>
    </source>
</evidence>
<keyword evidence="7 14" id="KW-0378">Hydrolase</keyword>
<comment type="subcellular location">
    <subcellularLocation>
        <location evidence="1 14">Cell membrane</location>
        <topology evidence="1 14">Multi-pass membrane protein</topology>
    </subcellularLocation>
</comment>
<reference evidence="15 17" key="1">
    <citation type="submission" date="2017-07" db="EMBL/GenBank/DDBJ databases">
        <title>Tamlnaduibacter salinus (Mi-7) genome sequencing.</title>
        <authorList>
            <person name="Verma A."/>
            <person name="Krishnamurthi S."/>
        </authorList>
    </citation>
    <scope>NUCLEOTIDE SEQUENCE [LARGE SCALE GENOMIC DNA]</scope>
    <source>
        <strain evidence="15 17">Mi-7</strain>
    </source>
</reference>
<evidence type="ECO:0000313" key="18">
    <source>
        <dbReference type="Proteomes" id="UP000245887"/>
    </source>
</evidence>
<comment type="miscellaneous">
    <text evidence="14">Bacitracin is thought to be involved in the inhibition of peptidoglycan synthesis by sequestering undecaprenyl diphosphate, thereby reducing the pool of lipid carrier available.</text>
</comment>
<evidence type="ECO:0000256" key="10">
    <source>
        <dbReference type="ARBA" id="ARBA00023251"/>
    </source>
</evidence>
<comment type="catalytic activity">
    <reaction evidence="13 14">
        <text>di-trans,octa-cis-undecaprenyl diphosphate + H2O = di-trans,octa-cis-undecaprenyl phosphate + phosphate + H(+)</text>
        <dbReference type="Rhea" id="RHEA:28094"/>
        <dbReference type="ChEBI" id="CHEBI:15377"/>
        <dbReference type="ChEBI" id="CHEBI:15378"/>
        <dbReference type="ChEBI" id="CHEBI:43474"/>
        <dbReference type="ChEBI" id="CHEBI:58405"/>
        <dbReference type="ChEBI" id="CHEBI:60392"/>
        <dbReference type="EC" id="3.6.1.27"/>
    </reaction>
</comment>
<dbReference type="GO" id="GO:0050380">
    <property type="term" value="F:undecaprenyl-diphosphatase activity"/>
    <property type="evidence" value="ECO:0007669"/>
    <property type="project" value="UniProtKB-UniRule"/>
</dbReference>
<evidence type="ECO:0000256" key="4">
    <source>
        <dbReference type="ARBA" id="ARBA00021581"/>
    </source>
</evidence>
<dbReference type="Proteomes" id="UP000218332">
    <property type="component" value="Unassembled WGS sequence"/>
</dbReference>
<feature type="transmembrane region" description="Helical" evidence="14">
    <location>
        <begin position="250"/>
        <end position="268"/>
    </location>
</feature>
<dbReference type="GO" id="GO:0005886">
    <property type="term" value="C:plasma membrane"/>
    <property type="evidence" value="ECO:0007669"/>
    <property type="project" value="UniProtKB-SubCell"/>
</dbReference>
<dbReference type="AlphaFoldDB" id="A0A2A2I668"/>
<name>A0A2A2I668_9GAMM</name>
<feature type="transmembrane region" description="Helical" evidence="14">
    <location>
        <begin position="85"/>
        <end position="104"/>
    </location>
</feature>
<dbReference type="InterPro" id="IPR003824">
    <property type="entry name" value="UppP"/>
</dbReference>
<dbReference type="PANTHER" id="PTHR30622">
    <property type="entry name" value="UNDECAPRENYL-DIPHOSPHATASE"/>
    <property type="match status" value="1"/>
</dbReference>
<proteinExistence type="inferred from homology"/>
<dbReference type="EMBL" id="QEKQ01000003">
    <property type="protein sequence ID" value="PVY77471.1"/>
    <property type="molecule type" value="Genomic_DNA"/>
</dbReference>